<evidence type="ECO:0000313" key="4">
    <source>
        <dbReference type="Proteomes" id="UP000436522"/>
    </source>
</evidence>
<sequence>MSVSFKSFCLAAGVTAASTMGASAALLDFTAGPDATGQFSDGDGGFITWEVTATGGTLNTNTPIDAELPLPAPGGVLALENDGVGVDDDEATAQDDQTLIVTFSEAILLTGLHFLDLFIGPQGGTESVSVFANGGINLTAGDPVEASDDIGVAPDNGYAFRSFSDIEITSLTFIPGDATDDTTGDFALAAIEYELVDDQMDPVPLPAGGFLLLGALGALSVARRRKKA</sequence>
<evidence type="ECO:0008006" key="5">
    <source>
        <dbReference type="Google" id="ProtNLM"/>
    </source>
</evidence>
<gene>
    <name evidence="3" type="ORF">So717_42520</name>
</gene>
<dbReference type="Proteomes" id="UP000436522">
    <property type="component" value="Unassembled WGS sequence"/>
</dbReference>
<dbReference type="InterPro" id="IPR022472">
    <property type="entry name" value="VPLPA-CTERM"/>
</dbReference>
<protein>
    <recommendedName>
        <fullName evidence="5">VPLPA-CTERM protein sorting domain-containing protein</fullName>
    </recommendedName>
</protein>
<evidence type="ECO:0000256" key="1">
    <source>
        <dbReference type="SAM" id="Phobius"/>
    </source>
</evidence>
<proteinExistence type="predicted"/>
<keyword evidence="1" id="KW-1133">Transmembrane helix</keyword>
<comment type="caution">
    <text evidence="3">The sequence shown here is derived from an EMBL/GenBank/DDBJ whole genome shotgun (WGS) entry which is preliminary data.</text>
</comment>
<dbReference type="RefSeq" id="WP_159981230.1">
    <property type="nucleotide sequence ID" value="NZ_BLIV01000013.1"/>
</dbReference>
<organism evidence="3 4">
    <name type="scientific">Roseobacter cerasinus</name>
    <dbReference type="NCBI Taxonomy" id="2602289"/>
    <lineage>
        <taxon>Bacteria</taxon>
        <taxon>Pseudomonadati</taxon>
        <taxon>Pseudomonadota</taxon>
        <taxon>Alphaproteobacteria</taxon>
        <taxon>Rhodobacterales</taxon>
        <taxon>Roseobacteraceae</taxon>
        <taxon>Roseobacter</taxon>
    </lineage>
</organism>
<keyword evidence="4" id="KW-1185">Reference proteome</keyword>
<feature type="chain" id="PRO_5024896461" description="VPLPA-CTERM protein sorting domain-containing protein" evidence="2">
    <location>
        <begin position="25"/>
        <end position="228"/>
    </location>
</feature>
<dbReference type="EMBL" id="BLIV01000013">
    <property type="protein sequence ID" value="GFE52499.1"/>
    <property type="molecule type" value="Genomic_DNA"/>
</dbReference>
<reference evidence="3 4" key="1">
    <citation type="submission" date="2019-12" db="EMBL/GenBank/DDBJ databases">
        <title>Roseobacter cerasinus sp. nov., isolated from seawater around aquaculture.</title>
        <authorList>
            <person name="Muramatsu S."/>
            <person name="Takabe Y."/>
            <person name="Mori K."/>
            <person name="Takaichi S."/>
            <person name="Hanada S."/>
        </authorList>
    </citation>
    <scope>NUCLEOTIDE SEQUENCE [LARGE SCALE GENOMIC DNA]</scope>
    <source>
        <strain evidence="3 4">AI77</strain>
    </source>
</reference>
<dbReference type="NCBIfam" id="TIGR03370">
    <property type="entry name" value="VPLPA-CTERM"/>
    <property type="match status" value="1"/>
</dbReference>
<dbReference type="AlphaFoldDB" id="A0A640VWU7"/>
<feature type="transmembrane region" description="Helical" evidence="1">
    <location>
        <begin position="203"/>
        <end position="222"/>
    </location>
</feature>
<evidence type="ECO:0000313" key="3">
    <source>
        <dbReference type="EMBL" id="GFE52499.1"/>
    </source>
</evidence>
<keyword evidence="1" id="KW-0812">Transmembrane</keyword>
<accession>A0A640VWU7</accession>
<keyword evidence="1" id="KW-0472">Membrane</keyword>
<keyword evidence="2" id="KW-0732">Signal</keyword>
<name>A0A640VWU7_9RHOB</name>
<evidence type="ECO:0000256" key="2">
    <source>
        <dbReference type="SAM" id="SignalP"/>
    </source>
</evidence>
<feature type="signal peptide" evidence="2">
    <location>
        <begin position="1"/>
        <end position="24"/>
    </location>
</feature>